<sequence length="143" mass="17148">MYIKKTEKEGFILVETMIIVAVCILILNMYIKGTIWDIEKSSLYTINNDLLYMDESELEFIDVVKEEINKNQELKDKIKNDELIKELEYRYTNDDFSFNITKGKIFLIKSENKNKLYKKLKAINLEEEIIIIPDYYKAYNLMY</sequence>
<accession>A0A8I0AD24</accession>
<proteinExistence type="predicted"/>
<reference evidence="2" key="1">
    <citation type="submission" date="2020-08" db="EMBL/GenBank/DDBJ databases">
        <title>Genome public.</title>
        <authorList>
            <person name="Liu C."/>
            <person name="Sun Q."/>
        </authorList>
    </citation>
    <scope>NUCLEOTIDE SEQUENCE</scope>
    <source>
        <strain evidence="2">NSJ-42</strain>
    </source>
</reference>
<dbReference type="EMBL" id="JACOOQ010000010">
    <property type="protein sequence ID" value="MBC5640189.1"/>
    <property type="molecule type" value="Genomic_DNA"/>
</dbReference>
<feature type="transmembrane region" description="Helical" evidence="1">
    <location>
        <begin position="12"/>
        <end position="31"/>
    </location>
</feature>
<evidence type="ECO:0000313" key="3">
    <source>
        <dbReference type="Proteomes" id="UP000662088"/>
    </source>
</evidence>
<comment type="caution">
    <text evidence="2">The sequence shown here is derived from an EMBL/GenBank/DDBJ whole genome shotgun (WGS) entry which is preliminary data.</text>
</comment>
<dbReference type="RefSeq" id="WP_022212622.1">
    <property type="nucleotide sequence ID" value="NZ_JACOOQ010000010.1"/>
</dbReference>
<protein>
    <submittedName>
        <fullName evidence="2">Uncharacterized protein</fullName>
    </submittedName>
</protein>
<name>A0A8I0AD24_9CLOT</name>
<dbReference type="AlphaFoldDB" id="A0A8I0AD24"/>
<evidence type="ECO:0000256" key="1">
    <source>
        <dbReference type="SAM" id="Phobius"/>
    </source>
</evidence>
<keyword evidence="1" id="KW-0472">Membrane</keyword>
<keyword evidence="1" id="KW-0812">Transmembrane</keyword>
<keyword evidence="3" id="KW-1185">Reference proteome</keyword>
<organism evidence="2 3">
    <name type="scientific">Clostridium lentum</name>
    <dbReference type="NCBI Taxonomy" id="2763037"/>
    <lineage>
        <taxon>Bacteria</taxon>
        <taxon>Bacillati</taxon>
        <taxon>Bacillota</taxon>
        <taxon>Clostridia</taxon>
        <taxon>Eubacteriales</taxon>
        <taxon>Clostridiaceae</taxon>
        <taxon>Clostridium</taxon>
    </lineage>
</organism>
<evidence type="ECO:0000313" key="2">
    <source>
        <dbReference type="EMBL" id="MBC5640189.1"/>
    </source>
</evidence>
<keyword evidence="1" id="KW-1133">Transmembrane helix</keyword>
<dbReference type="Proteomes" id="UP000662088">
    <property type="component" value="Unassembled WGS sequence"/>
</dbReference>
<gene>
    <name evidence="2" type="ORF">H8R92_07040</name>
</gene>